<keyword evidence="4" id="KW-1185">Reference proteome</keyword>
<feature type="domain" description="DUF7788" evidence="2">
    <location>
        <begin position="416"/>
        <end position="608"/>
    </location>
</feature>
<evidence type="ECO:0000259" key="1">
    <source>
        <dbReference type="Pfam" id="PF11443"/>
    </source>
</evidence>
<dbReference type="PIRSF" id="PIRSF015417">
    <property type="entry name" value="T31B5_30_vWA"/>
    <property type="match status" value="1"/>
</dbReference>
<dbReference type="EMBL" id="OOIL02004704">
    <property type="protein sequence ID" value="VFQ92919.1"/>
    <property type="molecule type" value="Genomic_DNA"/>
</dbReference>
<name>A0A484MWM5_9ASTE</name>
<accession>A0A484MWM5</accession>
<dbReference type="SUPFAM" id="SSF53300">
    <property type="entry name" value="vWA-like"/>
    <property type="match status" value="1"/>
</dbReference>
<reference evidence="3 4" key="1">
    <citation type="submission" date="2018-04" db="EMBL/GenBank/DDBJ databases">
        <authorList>
            <person name="Vogel A."/>
        </authorList>
    </citation>
    <scope>NUCLEOTIDE SEQUENCE [LARGE SCALE GENOMIC DNA]</scope>
</reference>
<dbReference type="Proteomes" id="UP000595140">
    <property type="component" value="Unassembled WGS sequence"/>
</dbReference>
<dbReference type="Pfam" id="PF25043">
    <property type="entry name" value="DUF7788"/>
    <property type="match status" value="1"/>
</dbReference>
<evidence type="ECO:0000259" key="2">
    <source>
        <dbReference type="Pfam" id="PF25043"/>
    </source>
</evidence>
<dbReference type="OrthoDB" id="1149618at2759"/>
<dbReference type="InterPro" id="IPR058580">
    <property type="entry name" value="DUF2828"/>
</dbReference>
<feature type="domain" description="DUF2828" evidence="1">
    <location>
        <begin position="50"/>
        <end position="414"/>
    </location>
</feature>
<dbReference type="AlphaFoldDB" id="A0A484MWM5"/>
<dbReference type="InterPro" id="IPR036465">
    <property type="entry name" value="vWFA_dom_sf"/>
</dbReference>
<dbReference type="PANTHER" id="PTHR31373:SF17">
    <property type="entry name" value="OS06G0652100 PROTEIN"/>
    <property type="match status" value="1"/>
</dbReference>
<dbReference type="Pfam" id="PF11443">
    <property type="entry name" value="DUF2828"/>
    <property type="match status" value="1"/>
</dbReference>
<gene>
    <name evidence="3" type="ORF">CCAM_LOCUS34695</name>
</gene>
<dbReference type="Gene3D" id="3.40.50.410">
    <property type="entry name" value="von Willebrand factor, type A domain"/>
    <property type="match status" value="1"/>
</dbReference>
<dbReference type="PANTHER" id="PTHR31373">
    <property type="entry name" value="OS06G0652100 PROTEIN"/>
    <property type="match status" value="1"/>
</dbReference>
<sequence>MALLGPPELRNAALPSLENNTTPPSSGDPFVDLMVANFNAAKSSPPMGFTENMAATYLSSGDPCLDFFFHVVPDTPAGSVEARLSAAWQHDPSTALKLIFNLRGVRGTGKSDKQGFYTAAIWLHNHHPKTLASNISHLADFGYIKDMPEILFRLLEGADVRSTQKTEWDRRKRLAARKSIKMKNKGTVNKKKVMYMVPSLPKEERKLVMAKKVIDKYNGNGDFRYLYDQISDFFGEALRADLERLKVGEMHKISLAAKWCPSIDSSFDRSTLLCEAIAQKVFPRMSHPEYEGIEDAHYIYRVRDRLRKEVLVPLRKVLELPETYVGANRWDSIPYNRVASVAMKFYKDKFLKHDAERFQGYLESVKKGEAKIAAGALLPHEIIQALNDGEADSGEVAELQWKRMVDDLLQRGKLRNCMAICDVSGSMEGTPIEVSVALGVLVSELSEEPWKGKLITFSANPTLQMVSGSSLREKTSFVRRMDWGMNTDFQKVFDLILNVAVQGKLKPDQMIKRLFVFSDMEFDQASGTYNSSGTRNSWETDYQKIVRKFNEKGYGEAIPQIVFWNLRDSRATPVPGSQEGVALVSGFSKNLLKMFFEGDGIINPVEVMQSAISGEEYQKLAVVD</sequence>
<proteinExistence type="predicted"/>
<organism evidence="3 4">
    <name type="scientific">Cuscuta campestris</name>
    <dbReference type="NCBI Taxonomy" id="132261"/>
    <lineage>
        <taxon>Eukaryota</taxon>
        <taxon>Viridiplantae</taxon>
        <taxon>Streptophyta</taxon>
        <taxon>Embryophyta</taxon>
        <taxon>Tracheophyta</taxon>
        <taxon>Spermatophyta</taxon>
        <taxon>Magnoliopsida</taxon>
        <taxon>eudicotyledons</taxon>
        <taxon>Gunneridae</taxon>
        <taxon>Pentapetalae</taxon>
        <taxon>asterids</taxon>
        <taxon>lamiids</taxon>
        <taxon>Solanales</taxon>
        <taxon>Convolvulaceae</taxon>
        <taxon>Cuscuteae</taxon>
        <taxon>Cuscuta</taxon>
        <taxon>Cuscuta subgen. Grammica</taxon>
        <taxon>Cuscuta sect. Cleistogrammica</taxon>
    </lineage>
</organism>
<evidence type="ECO:0000313" key="3">
    <source>
        <dbReference type="EMBL" id="VFQ92919.1"/>
    </source>
</evidence>
<evidence type="ECO:0000313" key="4">
    <source>
        <dbReference type="Proteomes" id="UP000595140"/>
    </source>
</evidence>
<protein>
    <submittedName>
        <fullName evidence="3">Uncharacterized protein</fullName>
    </submittedName>
</protein>
<dbReference type="InterPro" id="IPR056690">
    <property type="entry name" value="DUF7788"/>
</dbReference>
<dbReference type="InterPro" id="IPR011205">
    <property type="entry name" value="UCP015417_vWA"/>
</dbReference>